<dbReference type="Pfam" id="PF06580">
    <property type="entry name" value="His_kinase"/>
    <property type="match status" value="1"/>
</dbReference>
<keyword evidence="1" id="KW-0812">Transmembrane</keyword>
<keyword evidence="1" id="KW-0472">Membrane</keyword>
<dbReference type="InterPro" id="IPR010559">
    <property type="entry name" value="Sig_transdc_His_kin_internal"/>
</dbReference>
<evidence type="ECO:0000313" key="3">
    <source>
        <dbReference type="EMBL" id="QRR02270.1"/>
    </source>
</evidence>
<evidence type="ECO:0000259" key="2">
    <source>
        <dbReference type="Pfam" id="PF06580"/>
    </source>
</evidence>
<dbReference type="EMBL" id="CP056775">
    <property type="protein sequence ID" value="QRR02270.1"/>
    <property type="molecule type" value="Genomic_DNA"/>
</dbReference>
<feature type="transmembrane region" description="Helical" evidence="1">
    <location>
        <begin position="159"/>
        <end position="180"/>
    </location>
</feature>
<dbReference type="Proteomes" id="UP000612680">
    <property type="component" value="Chromosome"/>
</dbReference>
<dbReference type="InterPro" id="IPR001646">
    <property type="entry name" value="5peptide_repeat"/>
</dbReference>
<feature type="transmembrane region" description="Helical" evidence="1">
    <location>
        <begin position="192"/>
        <end position="213"/>
    </location>
</feature>
<dbReference type="InterPro" id="IPR050640">
    <property type="entry name" value="Bact_2-comp_sensor_kinase"/>
</dbReference>
<feature type="transmembrane region" description="Helical" evidence="1">
    <location>
        <begin position="116"/>
        <end position="139"/>
    </location>
</feature>
<dbReference type="Gene3D" id="2.160.20.80">
    <property type="entry name" value="E3 ubiquitin-protein ligase SopA"/>
    <property type="match status" value="1"/>
</dbReference>
<keyword evidence="3" id="KW-0808">Transferase</keyword>
<keyword evidence="3" id="KW-0418">Kinase</keyword>
<feature type="domain" description="Signal transduction histidine kinase internal region" evidence="2">
    <location>
        <begin position="279"/>
        <end position="359"/>
    </location>
</feature>
<dbReference type="PANTHER" id="PTHR34220:SF7">
    <property type="entry name" value="SENSOR HISTIDINE KINASE YPDA"/>
    <property type="match status" value="1"/>
</dbReference>
<sequence length="482" mass="54407">MEEKKTRPLRMTASSLNGRDFSNMDLEGADFSFSSLQGANFDGANLKSATLRFASLDRTTFRNTDLRNADLSFSSMAGADMGGARVEGANFSFTSQGKAISWQDFSLIGMIQNQGWIGTVVATVLGAIILYGINAIVYFTAEIYYTHEPVRARLYQYLIGQNIVAGLFTVFLTLGLTAWLDHLLRSFPVKHLLLSVSVVLLNICLSLAMYYFFGDIVQDYVLKYPNERAQSAPWCWYMIGPLAIANVFYYLSREGKQISRKISDQEFQLLNLEKSKTRAELDALQARINPHFLYNALNSIASLVHEDPDKAEEMTLLLSKLFRYTTGRKTNDYFNTIQHELEMVETYLQVEKVRFGDRLRFTVEVADESLKELQVPKFILQPIVENAIKHGIAKVADQGNIVVRIYEEARALHLCVHDNGPLFPENMGAGYGMRSIQDKLKLLYGEHAALELHNIPSKSVNICIQKHAIERQQQSSQHAVPS</sequence>
<dbReference type="Pfam" id="PF00805">
    <property type="entry name" value="Pentapeptide"/>
    <property type="match status" value="1"/>
</dbReference>
<name>A0ABX7I8I9_9BACT</name>
<accession>A0ABX7I8I9</accession>
<dbReference type="GO" id="GO:0016301">
    <property type="term" value="F:kinase activity"/>
    <property type="evidence" value="ECO:0007669"/>
    <property type="project" value="UniProtKB-KW"/>
</dbReference>
<dbReference type="SUPFAM" id="SSF55874">
    <property type="entry name" value="ATPase domain of HSP90 chaperone/DNA topoisomerase II/histidine kinase"/>
    <property type="match status" value="1"/>
</dbReference>
<proteinExistence type="predicted"/>
<dbReference type="RefSeq" id="WP_204657075.1">
    <property type="nucleotide sequence ID" value="NZ_CP056775.1"/>
</dbReference>
<reference evidence="3 4" key="1">
    <citation type="submission" date="2020-06" db="EMBL/GenBank/DDBJ databases">
        <title>Dyadobacter sandarakinus sp. nov., isolated from the soil of the Arctic Yellow River Station.</title>
        <authorList>
            <person name="Zhang Y."/>
            <person name="Peng F."/>
        </authorList>
    </citation>
    <scope>NUCLEOTIDE SEQUENCE [LARGE SCALE GENOMIC DNA]</scope>
    <source>
        <strain evidence="3 4">Q3-56</strain>
    </source>
</reference>
<dbReference type="PANTHER" id="PTHR34220">
    <property type="entry name" value="SENSOR HISTIDINE KINASE YPDA"/>
    <property type="match status" value="1"/>
</dbReference>
<protein>
    <submittedName>
        <fullName evidence="3">Histidine kinase</fullName>
    </submittedName>
</protein>
<dbReference type="SUPFAM" id="SSF141571">
    <property type="entry name" value="Pentapeptide repeat-like"/>
    <property type="match status" value="1"/>
</dbReference>
<keyword evidence="1" id="KW-1133">Transmembrane helix</keyword>
<keyword evidence="4" id="KW-1185">Reference proteome</keyword>
<dbReference type="InterPro" id="IPR036890">
    <property type="entry name" value="HATPase_C_sf"/>
</dbReference>
<feature type="transmembrane region" description="Helical" evidence="1">
    <location>
        <begin position="233"/>
        <end position="251"/>
    </location>
</feature>
<gene>
    <name evidence="3" type="ORF">HWI92_15850</name>
</gene>
<evidence type="ECO:0000313" key="4">
    <source>
        <dbReference type="Proteomes" id="UP000612680"/>
    </source>
</evidence>
<dbReference type="Gene3D" id="3.30.565.10">
    <property type="entry name" value="Histidine kinase-like ATPase, C-terminal domain"/>
    <property type="match status" value="1"/>
</dbReference>
<evidence type="ECO:0000256" key="1">
    <source>
        <dbReference type="SAM" id="Phobius"/>
    </source>
</evidence>
<organism evidence="3 4">
    <name type="scientific">Dyadobacter sandarakinus</name>
    <dbReference type="NCBI Taxonomy" id="2747268"/>
    <lineage>
        <taxon>Bacteria</taxon>
        <taxon>Pseudomonadati</taxon>
        <taxon>Bacteroidota</taxon>
        <taxon>Cytophagia</taxon>
        <taxon>Cytophagales</taxon>
        <taxon>Spirosomataceae</taxon>
        <taxon>Dyadobacter</taxon>
    </lineage>
</organism>